<dbReference type="InterPro" id="IPR057162">
    <property type="entry name" value="DUF7840"/>
</dbReference>
<evidence type="ECO:0000313" key="5">
    <source>
        <dbReference type="EMBL" id="SIT13081.1"/>
    </source>
</evidence>
<organism evidence="5 6">
    <name type="scientific">Thalassolituus maritimus</name>
    <dbReference type="NCBI Taxonomy" id="484498"/>
    <lineage>
        <taxon>Bacteria</taxon>
        <taxon>Pseudomonadati</taxon>
        <taxon>Pseudomonadota</taxon>
        <taxon>Gammaproteobacteria</taxon>
        <taxon>Oceanospirillales</taxon>
        <taxon>Oceanospirillaceae</taxon>
        <taxon>Thalassolituus</taxon>
    </lineage>
</organism>
<dbReference type="EMBL" id="FTOH01000011">
    <property type="protein sequence ID" value="SIT13081.1"/>
    <property type="molecule type" value="Genomic_DNA"/>
</dbReference>
<keyword evidence="6" id="KW-1185">Reference proteome</keyword>
<dbReference type="Pfam" id="PF25225">
    <property type="entry name" value="DUF7843"/>
    <property type="match status" value="1"/>
</dbReference>
<feature type="domain" description="Lnb N-terminal periplasmic" evidence="2">
    <location>
        <begin position="131"/>
        <end position="302"/>
    </location>
</feature>
<evidence type="ECO:0000259" key="4">
    <source>
        <dbReference type="Pfam" id="PF25225"/>
    </source>
</evidence>
<dbReference type="InterPro" id="IPR057165">
    <property type="entry name" value="DUF7843"/>
</dbReference>
<sequence>MGHQLKLILIAALLAMFSSSFVLAASDTSQFKAVPADELRDLASHQQWLHLLHYRQHPYTFRFISQNDSPEFFLAEKGKTNAHEELVADLSAFLLTDQADNASAQCRFPARYHWLKHRLPQVGFVDQPCSEFDEWRDELNAHRLTLIFPASHINSPSSMYGHTLVRMDREDPSSSKLLAYSVNFAANADPTDNELVFSYKGLSGGYPGEVSVMPYYVKTNQYQHMEYRDTWEYELDFGSAEVDQFVRHVWELQDTAFDYFFFDENCSYRLLTMLDAASSRSDLAADFKMKAVPVDTIRALYSAGFVSREVYRPSAASVMESNAALASEQEADLARTLVESDIPIGDLLAGVPGESQTRVLELAYSYARYLSVKKKQANPVLRKRTLQILSARSKLPAGDVFPAPRKPEFRDDEGHGTARLSVGGGYTGEQWHGDINWRIAYHDVLDPSKGFSPGAQIEMGDFYTRVTEDGDVRLQKLTLVNVLSLSHKTRFQNPVAWTVSAGLDRFNHEGSELYSRFNLGFGRAWQLPLGLRDGKRLSSARLFALGDLTARADNQFDDGYQISAGVRAGWLWQGRLNQEMIQFRWQPAALGDDTPRRELTVEEAFNGFDNVQLRFGFSRQWASSEATNSWKLTYAWYF</sequence>
<dbReference type="Pfam" id="PF13387">
    <property type="entry name" value="Lnb_N"/>
    <property type="match status" value="1"/>
</dbReference>
<proteinExistence type="predicted"/>
<accession>A0A1N7PR55</accession>
<protein>
    <submittedName>
        <fullName evidence="5">Uncharacterized protein</fullName>
    </submittedName>
</protein>
<reference evidence="6" key="1">
    <citation type="submission" date="2017-01" db="EMBL/GenBank/DDBJ databases">
        <authorList>
            <person name="Varghese N."/>
            <person name="Submissions S."/>
        </authorList>
    </citation>
    <scope>NUCLEOTIDE SEQUENCE [LARGE SCALE GENOMIC DNA]</scope>
    <source>
        <strain evidence="6">DSM 24913</strain>
    </source>
</reference>
<evidence type="ECO:0000259" key="2">
    <source>
        <dbReference type="Pfam" id="PF13387"/>
    </source>
</evidence>
<evidence type="ECO:0000256" key="1">
    <source>
        <dbReference type="SAM" id="SignalP"/>
    </source>
</evidence>
<dbReference type="Pfam" id="PF25222">
    <property type="entry name" value="DUF7840"/>
    <property type="match status" value="1"/>
</dbReference>
<feature type="domain" description="DUF7840" evidence="3">
    <location>
        <begin position="409"/>
        <end position="637"/>
    </location>
</feature>
<dbReference type="InterPro" id="IPR025178">
    <property type="entry name" value="Lnb_N"/>
</dbReference>
<dbReference type="STRING" id="484498.SAMN05421686_11112"/>
<evidence type="ECO:0000259" key="3">
    <source>
        <dbReference type="Pfam" id="PF25222"/>
    </source>
</evidence>
<feature type="signal peptide" evidence="1">
    <location>
        <begin position="1"/>
        <end position="24"/>
    </location>
</feature>
<dbReference type="RefSeq" id="WP_076517498.1">
    <property type="nucleotide sequence ID" value="NZ_FTOH01000011.1"/>
</dbReference>
<gene>
    <name evidence="5" type="ORF">SAMN05421686_11112</name>
</gene>
<name>A0A1N7PR55_9GAMM</name>
<dbReference type="OrthoDB" id="9759948at2"/>
<feature type="domain" description="DUF7843" evidence="4">
    <location>
        <begin position="41"/>
        <end position="117"/>
    </location>
</feature>
<dbReference type="AlphaFoldDB" id="A0A1N7PR55"/>
<dbReference type="Proteomes" id="UP000185639">
    <property type="component" value="Unassembled WGS sequence"/>
</dbReference>
<keyword evidence="1" id="KW-0732">Signal</keyword>
<evidence type="ECO:0000313" key="6">
    <source>
        <dbReference type="Proteomes" id="UP000185639"/>
    </source>
</evidence>
<feature type="chain" id="PRO_5009943881" evidence="1">
    <location>
        <begin position="25"/>
        <end position="638"/>
    </location>
</feature>